<dbReference type="EMBL" id="FNTL01000005">
    <property type="protein sequence ID" value="SEE80061.1"/>
    <property type="molecule type" value="Genomic_DNA"/>
</dbReference>
<dbReference type="Gene3D" id="3.30.1490.70">
    <property type="match status" value="1"/>
</dbReference>
<dbReference type="InterPro" id="IPR012309">
    <property type="entry name" value="DNA_ligase_ATP-dep_C"/>
</dbReference>
<accession>A0A1H5LUI3</accession>
<name>A0A1H5LUI3_RHOJO</name>
<gene>
    <name evidence="3" type="ORF">SAMN04490220_8388</name>
</gene>
<dbReference type="Pfam" id="PF04679">
    <property type="entry name" value="DNA_ligase_A_C"/>
    <property type="match status" value="1"/>
</dbReference>
<dbReference type="CDD" id="cd07971">
    <property type="entry name" value="OBF_DNA_ligase_LigD"/>
    <property type="match status" value="1"/>
</dbReference>
<dbReference type="Gene3D" id="2.40.50.140">
    <property type="entry name" value="Nucleic acid-binding proteins"/>
    <property type="match status" value="1"/>
</dbReference>
<organism evidence="3 4">
    <name type="scientific">Rhodococcus jostii</name>
    <dbReference type="NCBI Taxonomy" id="132919"/>
    <lineage>
        <taxon>Bacteria</taxon>
        <taxon>Bacillati</taxon>
        <taxon>Actinomycetota</taxon>
        <taxon>Actinomycetes</taxon>
        <taxon>Mycobacteriales</taxon>
        <taxon>Nocardiaceae</taxon>
        <taxon>Rhodococcus</taxon>
    </lineage>
</organism>
<dbReference type="GO" id="GO:0003910">
    <property type="term" value="F:DNA ligase (ATP) activity"/>
    <property type="evidence" value="ECO:0007669"/>
    <property type="project" value="UniProtKB-EC"/>
</dbReference>
<dbReference type="GO" id="GO:0006281">
    <property type="term" value="P:DNA repair"/>
    <property type="evidence" value="ECO:0007669"/>
    <property type="project" value="InterPro"/>
</dbReference>
<dbReference type="InterPro" id="IPR012340">
    <property type="entry name" value="NA-bd_OB-fold"/>
</dbReference>
<evidence type="ECO:0000256" key="1">
    <source>
        <dbReference type="ARBA" id="ARBA00012727"/>
    </source>
</evidence>
<keyword evidence="3" id="KW-0436">Ligase</keyword>
<dbReference type="SUPFAM" id="SSF50249">
    <property type="entry name" value="Nucleic acid-binding proteins"/>
    <property type="match status" value="1"/>
</dbReference>
<dbReference type="GO" id="GO:0006310">
    <property type="term" value="P:DNA recombination"/>
    <property type="evidence" value="ECO:0007669"/>
    <property type="project" value="InterPro"/>
</dbReference>
<evidence type="ECO:0000259" key="2">
    <source>
        <dbReference type="Pfam" id="PF04679"/>
    </source>
</evidence>
<proteinExistence type="predicted"/>
<reference evidence="4" key="1">
    <citation type="submission" date="2016-10" db="EMBL/GenBank/DDBJ databases">
        <authorList>
            <person name="Varghese N."/>
        </authorList>
    </citation>
    <scope>NUCLEOTIDE SEQUENCE [LARGE SCALE GENOMIC DNA]</scope>
    <source>
        <strain evidence="4">DSM 44719</strain>
    </source>
</reference>
<evidence type="ECO:0000313" key="4">
    <source>
        <dbReference type="Proteomes" id="UP000183407"/>
    </source>
</evidence>
<dbReference type="Proteomes" id="UP000183407">
    <property type="component" value="Unassembled WGS sequence"/>
</dbReference>
<feature type="domain" description="DNA ligase ATP-dependent C-terminal" evidence="2">
    <location>
        <begin position="64"/>
        <end position="156"/>
    </location>
</feature>
<evidence type="ECO:0000313" key="3">
    <source>
        <dbReference type="EMBL" id="SEE80061.1"/>
    </source>
</evidence>
<dbReference type="EC" id="6.5.1.1" evidence="1"/>
<protein>
    <recommendedName>
        <fullName evidence="1">DNA ligase (ATP)</fullName>
        <ecNumber evidence="1">6.5.1.1</ecNumber>
    </recommendedName>
</protein>
<dbReference type="SUPFAM" id="SSF56091">
    <property type="entry name" value="DNA ligase/mRNA capping enzyme, catalytic domain"/>
    <property type="match status" value="1"/>
</dbReference>
<dbReference type="AlphaFoldDB" id="A0A1H5LUI3"/>
<sequence>MPPHWVDVDGDTKLEEADELGLEGIVTNKMTAPYQPGRRSPDWVKTPLRNSAEVIVGGWEATSHGGLRSLIVGAHAHQIGLVYVGHVDSGFTEAHRRRTLTMLRPLERPTSPFDTHVPDELAAHARWVEPVLVGTVEYREFTPDRRLRHPSWKGFRAGIAPRWVTIEELP</sequence>